<proteinExistence type="predicted"/>
<dbReference type="AlphaFoldDB" id="A0A094YZE1"/>
<keyword evidence="2" id="KW-1185">Reference proteome</keyword>
<dbReference type="STRING" id="104102.AtDm6_0343"/>
<dbReference type="Proteomes" id="UP000029448">
    <property type="component" value="Unassembled WGS sequence"/>
</dbReference>
<sequence length="65" mass="7138">MPFQDAERRAGAVPASCFAKWFTLLGWEVESADKQCVKRDSHRFRVDKSVSSGHPAHLAPAPASV</sequence>
<reference evidence="1 2" key="1">
    <citation type="submission" date="2014-06" db="EMBL/GenBank/DDBJ databases">
        <title>Functional and comparative genomic analyses of the Drosophila gut microbiota identify candidate symbiosis factors.</title>
        <authorList>
            <person name="Newell P.D."/>
            <person name="Chaston J.M."/>
            <person name="Douglas A.E."/>
        </authorList>
    </citation>
    <scope>NUCLEOTIDE SEQUENCE [LARGE SCALE GENOMIC DNA]</scope>
    <source>
        <strain evidence="1 2">DmCS_006</strain>
    </source>
</reference>
<name>A0A094YZE1_9PROT</name>
<organism evidence="1 2">
    <name type="scientific">Acetobacter tropicalis</name>
    <dbReference type="NCBI Taxonomy" id="104102"/>
    <lineage>
        <taxon>Bacteria</taxon>
        <taxon>Pseudomonadati</taxon>
        <taxon>Pseudomonadota</taxon>
        <taxon>Alphaproteobacteria</taxon>
        <taxon>Acetobacterales</taxon>
        <taxon>Acetobacteraceae</taxon>
        <taxon>Acetobacter</taxon>
    </lineage>
</organism>
<evidence type="ECO:0000313" key="1">
    <source>
        <dbReference type="EMBL" id="KGB26064.1"/>
    </source>
</evidence>
<dbReference type="PATRIC" id="fig|104102.7.peg.339"/>
<evidence type="ECO:0000313" key="2">
    <source>
        <dbReference type="Proteomes" id="UP000029448"/>
    </source>
</evidence>
<protein>
    <submittedName>
        <fullName evidence="1">Uncharacterized protein</fullName>
    </submittedName>
</protein>
<comment type="caution">
    <text evidence="1">The sequence shown here is derived from an EMBL/GenBank/DDBJ whole genome shotgun (WGS) entry which is preliminary data.</text>
</comment>
<dbReference type="EMBL" id="JOKM01000017">
    <property type="protein sequence ID" value="KGB26064.1"/>
    <property type="molecule type" value="Genomic_DNA"/>
</dbReference>
<gene>
    <name evidence="1" type="ORF">AtDm6_0343</name>
</gene>
<accession>A0A094YZE1</accession>